<feature type="compositionally biased region" description="Gly residues" evidence="1">
    <location>
        <begin position="9"/>
        <end position="23"/>
    </location>
</feature>
<evidence type="ECO:0000256" key="1">
    <source>
        <dbReference type="SAM" id="MobiDB-lite"/>
    </source>
</evidence>
<dbReference type="EMBL" id="KV441392">
    <property type="protein sequence ID" value="OAF59924.1"/>
    <property type="molecule type" value="Genomic_DNA"/>
</dbReference>
<feature type="region of interest" description="Disordered" evidence="1">
    <location>
        <begin position="1"/>
        <end position="94"/>
    </location>
</feature>
<feature type="compositionally biased region" description="Basic and acidic residues" evidence="1">
    <location>
        <begin position="190"/>
        <end position="221"/>
    </location>
</feature>
<feature type="region of interest" description="Disordered" evidence="1">
    <location>
        <begin position="106"/>
        <end position="136"/>
    </location>
</feature>
<dbReference type="GeneID" id="36286124"/>
<dbReference type="OrthoDB" id="3439368at2759"/>
<feature type="compositionally biased region" description="Basic and acidic residues" evidence="1">
    <location>
        <begin position="244"/>
        <end position="253"/>
    </location>
</feature>
<dbReference type="AlphaFoldDB" id="A0A177AFJ1"/>
<name>A0A177AFJ1_9PEZI</name>
<feature type="compositionally biased region" description="Basic and acidic residues" evidence="1">
    <location>
        <begin position="262"/>
        <end position="289"/>
    </location>
</feature>
<dbReference type="RefSeq" id="XP_024325207.1">
    <property type="nucleotide sequence ID" value="XM_024466696.1"/>
</dbReference>
<organism evidence="2">
    <name type="scientific">Pseudogymnoascus destructans</name>
    <dbReference type="NCBI Taxonomy" id="655981"/>
    <lineage>
        <taxon>Eukaryota</taxon>
        <taxon>Fungi</taxon>
        <taxon>Dikarya</taxon>
        <taxon>Ascomycota</taxon>
        <taxon>Pezizomycotina</taxon>
        <taxon>Leotiomycetes</taxon>
        <taxon>Thelebolales</taxon>
        <taxon>Thelebolaceae</taxon>
        <taxon>Pseudogymnoascus</taxon>
    </lineage>
</organism>
<feature type="compositionally biased region" description="Basic residues" evidence="1">
    <location>
        <begin position="32"/>
        <end position="45"/>
    </location>
</feature>
<feature type="compositionally biased region" description="Basic and acidic residues" evidence="1">
    <location>
        <begin position="46"/>
        <end position="67"/>
    </location>
</feature>
<sequence>MSAASNNPGDGGMGNLGTGAGGSDKGDDQKPTRNRPGRGTRKMKNVFRDMKAMSRELNRSLRSRGSDEVVEGTVEEMHHPNIGSSGPGVPATEEADDIVGTSTEAARDIVTSNPGVDVENRAGPSRRRTECSSQEEAVAAEAVDVYRDYYRRVVAYNENPSAAPTMLVVAHDPILLARFPGMGPIKPAKPRNEIEERRAKEQSRPRRWDKVRVKDFAEIAENKAAYHKAKAAEEAGPEGQPPSREPDLRHFDPSSEAQTSLRRSEERRRDEKRKSDERRSREQSGEEPPKWPTVRSLIPPDSPAPAGPVIPPGSQISRGPQGPAMFSAPAEPGTPSKDPAPVEPVEPVEPGASDEPGKPTEPVAEPVDPGASGEPVKPTDPVELVEPDASGEPGKPTETPENDEEGDRSGRKRKWCCL</sequence>
<accession>A0A177AFJ1</accession>
<feature type="region of interest" description="Disordered" evidence="1">
    <location>
        <begin position="180"/>
        <end position="418"/>
    </location>
</feature>
<proteinExistence type="predicted"/>
<dbReference type="Proteomes" id="UP000077154">
    <property type="component" value="Unassembled WGS sequence"/>
</dbReference>
<reference evidence="2" key="1">
    <citation type="submission" date="2016-03" db="EMBL/GenBank/DDBJ databases">
        <title>Updated assembly of Pseudogymnoascus destructans, the fungus causing white-nose syndrome of bats.</title>
        <authorList>
            <person name="Palmer J.M."/>
            <person name="Drees K.P."/>
            <person name="Foster J.T."/>
            <person name="Lindner D.L."/>
        </authorList>
    </citation>
    <scope>NUCLEOTIDE SEQUENCE [LARGE SCALE GENOMIC DNA]</scope>
    <source>
        <strain evidence="2">20631-21</strain>
    </source>
</reference>
<gene>
    <name evidence="2" type="ORF">VC83_03047</name>
</gene>
<dbReference type="VEuPathDB" id="FungiDB:GMDG_06601"/>
<feature type="compositionally biased region" description="Pro residues" evidence="1">
    <location>
        <begin position="300"/>
        <end position="311"/>
    </location>
</feature>
<evidence type="ECO:0000313" key="2">
    <source>
        <dbReference type="EMBL" id="OAF59924.1"/>
    </source>
</evidence>
<protein>
    <submittedName>
        <fullName evidence="2">Uncharacterized protein</fullName>
    </submittedName>
</protein>